<evidence type="ECO:0000313" key="2">
    <source>
        <dbReference type="EMBL" id="CAF0888540.1"/>
    </source>
</evidence>
<dbReference type="AlphaFoldDB" id="A0A813YSR1"/>
<sequence length="210" mass="24023">MKPNNDFKTNWNQLILLLWKNLRLQLKSPIGLILEILVPALFAFILLPIRTIVKSDLIDEPVIFDSFKVNELPNNFKIGWSLAYQPKNSDFINDLMKNVSNDLKLNLKAFDNEDEAVNFTLSTKLCLGVVSFIGLEPKDFSYKIRLSHSPKNNPLPNAFSRENDWRTNFLYPFFPVLGPREGNATEGGAPDGNRKFLAVQQFIFECITSK</sequence>
<protein>
    <submittedName>
        <fullName evidence="2">Uncharacterized protein</fullName>
    </submittedName>
</protein>
<comment type="caution">
    <text evidence="2">The sequence shown here is derived from an EMBL/GenBank/DDBJ whole genome shotgun (WGS) entry which is preliminary data.</text>
</comment>
<keyword evidence="1" id="KW-1133">Transmembrane helix</keyword>
<keyword evidence="1" id="KW-0812">Transmembrane</keyword>
<proteinExistence type="predicted"/>
<organism evidence="2 3">
    <name type="scientific">Brachionus calyciflorus</name>
    <dbReference type="NCBI Taxonomy" id="104777"/>
    <lineage>
        <taxon>Eukaryota</taxon>
        <taxon>Metazoa</taxon>
        <taxon>Spiralia</taxon>
        <taxon>Gnathifera</taxon>
        <taxon>Rotifera</taxon>
        <taxon>Eurotatoria</taxon>
        <taxon>Monogononta</taxon>
        <taxon>Pseudotrocha</taxon>
        <taxon>Ploima</taxon>
        <taxon>Brachionidae</taxon>
        <taxon>Brachionus</taxon>
    </lineage>
</organism>
<evidence type="ECO:0000313" key="3">
    <source>
        <dbReference type="Proteomes" id="UP000663879"/>
    </source>
</evidence>
<accession>A0A813YSR1</accession>
<reference evidence="2" key="1">
    <citation type="submission" date="2021-02" db="EMBL/GenBank/DDBJ databases">
        <authorList>
            <person name="Nowell W R."/>
        </authorList>
    </citation>
    <scope>NUCLEOTIDE SEQUENCE</scope>
    <source>
        <strain evidence="2">Ploen Becks lab</strain>
    </source>
</reference>
<dbReference type="EMBL" id="CAJNOC010001753">
    <property type="protein sequence ID" value="CAF0888540.1"/>
    <property type="molecule type" value="Genomic_DNA"/>
</dbReference>
<gene>
    <name evidence="2" type="ORF">OXX778_LOCUS10784</name>
</gene>
<feature type="transmembrane region" description="Helical" evidence="1">
    <location>
        <begin position="30"/>
        <end position="49"/>
    </location>
</feature>
<evidence type="ECO:0000256" key="1">
    <source>
        <dbReference type="SAM" id="Phobius"/>
    </source>
</evidence>
<dbReference type="Proteomes" id="UP000663879">
    <property type="component" value="Unassembled WGS sequence"/>
</dbReference>
<keyword evidence="1" id="KW-0472">Membrane</keyword>
<keyword evidence="3" id="KW-1185">Reference proteome</keyword>
<name>A0A813YSR1_9BILA</name>